<organism evidence="1 2">
    <name type="scientific">Lampropedia aestuarii</name>
    <dbReference type="NCBI Taxonomy" id="2562762"/>
    <lineage>
        <taxon>Bacteria</taxon>
        <taxon>Pseudomonadati</taxon>
        <taxon>Pseudomonadota</taxon>
        <taxon>Betaproteobacteria</taxon>
        <taxon>Burkholderiales</taxon>
        <taxon>Comamonadaceae</taxon>
        <taxon>Lampropedia</taxon>
    </lineage>
</organism>
<sequence>MIINSLIKSITSKEDALFEEKASFSDETPQDCKEFILSEAQIRNFFQTATTISQRGQRDYDHELIPSRCYAKGKLRKSAAKAVFGPLTEPDVAL</sequence>
<dbReference type="EMBL" id="SSWX01000005">
    <property type="protein sequence ID" value="THJ34977.1"/>
    <property type="molecule type" value="Genomic_DNA"/>
</dbReference>
<evidence type="ECO:0000313" key="1">
    <source>
        <dbReference type="EMBL" id="THJ34977.1"/>
    </source>
</evidence>
<dbReference type="OrthoDB" id="9005510at2"/>
<dbReference type="Proteomes" id="UP000306236">
    <property type="component" value="Unassembled WGS sequence"/>
</dbReference>
<gene>
    <name evidence="1" type="ORF">E8K88_05720</name>
</gene>
<comment type="caution">
    <text evidence="1">The sequence shown here is derived from an EMBL/GenBank/DDBJ whole genome shotgun (WGS) entry which is preliminary data.</text>
</comment>
<dbReference type="AlphaFoldDB" id="A0A4S5BQD8"/>
<protein>
    <submittedName>
        <fullName evidence="1">Uncharacterized protein</fullName>
    </submittedName>
</protein>
<dbReference type="RefSeq" id="WP_136405690.1">
    <property type="nucleotide sequence ID" value="NZ_SSWX01000005.1"/>
</dbReference>
<name>A0A4S5BQD8_9BURK</name>
<proteinExistence type="predicted"/>
<accession>A0A4S5BQD8</accession>
<keyword evidence="2" id="KW-1185">Reference proteome</keyword>
<evidence type="ECO:0000313" key="2">
    <source>
        <dbReference type="Proteomes" id="UP000306236"/>
    </source>
</evidence>
<reference evidence="1 2" key="1">
    <citation type="submission" date="2019-04" db="EMBL/GenBank/DDBJ databases">
        <title>Lampropedia sp YIM MLB12 draf genome.</title>
        <authorList>
            <person name="Wang Y.-X."/>
        </authorList>
    </citation>
    <scope>NUCLEOTIDE SEQUENCE [LARGE SCALE GENOMIC DNA]</scope>
    <source>
        <strain evidence="1 2">YIM MLB12</strain>
    </source>
</reference>